<dbReference type="InterPro" id="IPR001882">
    <property type="entry name" value="Biotin_BS"/>
</dbReference>
<reference evidence="10 11" key="1">
    <citation type="journal article" date="2021" name="Int. J. Syst. Evol. Microbiol.">
        <title>Clostridium zeae sp. nov., isolated from corn silage.</title>
        <authorList>
            <person name="Kobayashi H."/>
            <person name="Tanizawa Y."/>
            <person name="Yagura M."/>
            <person name="Sakamoto M."/>
            <person name="Ohkuma M."/>
            <person name="Tohno M."/>
        </authorList>
    </citation>
    <scope>NUCLEOTIDE SEQUENCE [LARGE SCALE GENOMIC DNA]</scope>
    <source>
        <strain evidence="10 11">CSC2</strain>
    </source>
</reference>
<evidence type="ECO:0000256" key="4">
    <source>
        <dbReference type="ARBA" id="ARBA00022832"/>
    </source>
</evidence>
<keyword evidence="5 8" id="KW-0443">Lipid metabolism</keyword>
<evidence type="ECO:0000313" key="10">
    <source>
        <dbReference type="EMBL" id="GFZ30858.1"/>
    </source>
</evidence>
<dbReference type="Pfam" id="PF00364">
    <property type="entry name" value="Biotin_lipoyl"/>
    <property type="match status" value="1"/>
</dbReference>
<dbReference type="EMBL" id="BMBA01000001">
    <property type="protein sequence ID" value="GFZ30858.1"/>
    <property type="molecule type" value="Genomic_DNA"/>
</dbReference>
<organism evidence="10 11">
    <name type="scientific">Clostridium zeae</name>
    <dbReference type="NCBI Taxonomy" id="2759022"/>
    <lineage>
        <taxon>Bacteria</taxon>
        <taxon>Bacillati</taxon>
        <taxon>Bacillota</taxon>
        <taxon>Clostridia</taxon>
        <taxon>Eubacteriales</taxon>
        <taxon>Clostridiaceae</taxon>
        <taxon>Clostridium</taxon>
    </lineage>
</organism>
<dbReference type="InterPro" id="IPR001249">
    <property type="entry name" value="AcCoA_biotinCC"/>
</dbReference>
<keyword evidence="6 8" id="KW-0275">Fatty acid biosynthesis</keyword>
<evidence type="ECO:0000313" key="11">
    <source>
        <dbReference type="Proteomes" id="UP000663802"/>
    </source>
</evidence>
<proteinExistence type="predicted"/>
<dbReference type="InterPro" id="IPR011053">
    <property type="entry name" value="Single_hybrid_motif"/>
</dbReference>
<dbReference type="PRINTS" id="PR01071">
    <property type="entry name" value="ACOABIOTINCC"/>
</dbReference>
<evidence type="ECO:0000256" key="3">
    <source>
        <dbReference type="ARBA" id="ARBA00022516"/>
    </source>
</evidence>
<evidence type="ECO:0000256" key="1">
    <source>
        <dbReference type="ARBA" id="ARBA00005194"/>
    </source>
</evidence>
<dbReference type="InterPro" id="IPR000089">
    <property type="entry name" value="Biotin_lipoyl"/>
</dbReference>
<dbReference type="PROSITE" id="PS50968">
    <property type="entry name" value="BIOTINYL_LIPOYL"/>
    <property type="match status" value="1"/>
</dbReference>
<evidence type="ECO:0000256" key="5">
    <source>
        <dbReference type="ARBA" id="ARBA00023098"/>
    </source>
</evidence>
<protein>
    <recommendedName>
        <fullName evidence="2 8">Biotin carboxyl carrier protein of acetyl-CoA carboxylase</fullName>
    </recommendedName>
</protein>
<dbReference type="Proteomes" id="UP000663802">
    <property type="component" value="Unassembled WGS sequence"/>
</dbReference>
<dbReference type="Gene3D" id="2.40.50.100">
    <property type="match status" value="1"/>
</dbReference>
<accession>A0ABQ1E8M5</accession>
<dbReference type="InterPro" id="IPR050709">
    <property type="entry name" value="Biotin_Carboxyl_Carrier/Decarb"/>
</dbReference>
<dbReference type="RefSeq" id="WP_206868922.1">
    <property type="nucleotide sequence ID" value="NZ_BMBA01000001.1"/>
</dbReference>
<comment type="caution">
    <text evidence="10">The sequence shown here is derived from an EMBL/GenBank/DDBJ whole genome shotgun (WGS) entry which is preliminary data.</text>
</comment>
<sequence>MDIGDIKELLNFIEKSSFSKVELNIKGDSIKLEKIDNQEISVDSISSFRDGEYKGCKESYCINENSKIEEIKAPMVGVFHNSVNPEEEPFLSVGAKIKKGDVIGIIEAMKLMNEIESQYEGEVFEICKKENEVVGYGDVLVKIKIS</sequence>
<dbReference type="SUPFAM" id="SSF51230">
    <property type="entry name" value="Single hybrid motif"/>
    <property type="match status" value="1"/>
</dbReference>
<name>A0ABQ1E8M5_9CLOT</name>
<keyword evidence="11" id="KW-1185">Reference proteome</keyword>
<keyword evidence="7 8" id="KW-0092">Biotin</keyword>
<gene>
    <name evidence="10" type="primary">accB_1</name>
    <name evidence="10" type="ORF">CSC2_13840</name>
</gene>
<evidence type="ECO:0000256" key="2">
    <source>
        <dbReference type="ARBA" id="ARBA00017562"/>
    </source>
</evidence>
<evidence type="ECO:0000259" key="9">
    <source>
        <dbReference type="PROSITE" id="PS50968"/>
    </source>
</evidence>
<dbReference type="PANTHER" id="PTHR45266">
    <property type="entry name" value="OXALOACETATE DECARBOXYLASE ALPHA CHAIN"/>
    <property type="match status" value="1"/>
</dbReference>
<comment type="function">
    <text evidence="8">This protein is a component of the acetyl coenzyme A carboxylase complex; first, biotin carboxylase catalyzes the carboxylation of the carrier protein and then the transcarboxylase transfers the carboxyl group to form malonyl-CoA.</text>
</comment>
<keyword evidence="3 8" id="KW-0444">Lipid biosynthesis</keyword>
<dbReference type="CDD" id="cd06850">
    <property type="entry name" value="biotinyl_domain"/>
    <property type="match status" value="1"/>
</dbReference>
<dbReference type="PROSITE" id="PS00188">
    <property type="entry name" value="BIOTIN"/>
    <property type="match status" value="1"/>
</dbReference>
<dbReference type="PANTHER" id="PTHR45266:SF3">
    <property type="entry name" value="OXALOACETATE DECARBOXYLASE ALPHA CHAIN"/>
    <property type="match status" value="1"/>
</dbReference>
<feature type="domain" description="Lipoyl-binding" evidence="9">
    <location>
        <begin position="68"/>
        <end position="144"/>
    </location>
</feature>
<keyword evidence="4 8" id="KW-0276">Fatty acid metabolism</keyword>
<evidence type="ECO:0000256" key="8">
    <source>
        <dbReference type="RuleBase" id="RU364072"/>
    </source>
</evidence>
<evidence type="ECO:0000256" key="7">
    <source>
        <dbReference type="ARBA" id="ARBA00023267"/>
    </source>
</evidence>
<comment type="pathway">
    <text evidence="1 8">Lipid metabolism; fatty acid biosynthesis.</text>
</comment>
<evidence type="ECO:0000256" key="6">
    <source>
        <dbReference type="ARBA" id="ARBA00023160"/>
    </source>
</evidence>